<dbReference type="Proteomes" id="UP000287247">
    <property type="component" value="Unassembled WGS sequence"/>
</dbReference>
<accession>A0A401ICK3</accession>
<dbReference type="AlphaFoldDB" id="A0A401ICK3"/>
<protein>
    <submittedName>
        <fullName evidence="1">S-layer protein</fullName>
    </submittedName>
</protein>
<sequence>MNQAKPPITVLDAVTQDISKNTGIGVNQLKIQENEAKTWSDGCLGLAKPDEFCTQALVEGWRIVVSDGSKNWVYRTDGTGQNIRLES</sequence>
<gene>
    <name evidence="1" type="ORF">AsFPU1_0363</name>
</gene>
<dbReference type="EMBL" id="BDQK01000001">
    <property type="protein sequence ID" value="GBF78971.1"/>
    <property type="molecule type" value="Genomic_DNA"/>
</dbReference>
<evidence type="ECO:0000313" key="1">
    <source>
        <dbReference type="EMBL" id="GBF78971.1"/>
    </source>
</evidence>
<keyword evidence="2" id="KW-1185">Reference proteome</keyword>
<proteinExistence type="predicted"/>
<evidence type="ECO:0000313" key="2">
    <source>
        <dbReference type="Proteomes" id="UP000287247"/>
    </source>
</evidence>
<name>A0A401ICK3_APHSA</name>
<comment type="caution">
    <text evidence="1">The sequence shown here is derived from an EMBL/GenBank/DDBJ whole genome shotgun (WGS) entry which is preliminary data.</text>
</comment>
<organism evidence="1 2">
    <name type="scientific">Aphanothece sacrum FPU1</name>
    <dbReference type="NCBI Taxonomy" id="1920663"/>
    <lineage>
        <taxon>Bacteria</taxon>
        <taxon>Bacillati</taxon>
        <taxon>Cyanobacteriota</taxon>
        <taxon>Cyanophyceae</taxon>
        <taxon>Oscillatoriophycideae</taxon>
        <taxon>Chroococcales</taxon>
        <taxon>Aphanothecaceae</taxon>
        <taxon>Aphanothece</taxon>
    </lineage>
</organism>
<reference evidence="2" key="1">
    <citation type="submission" date="2017-05" db="EMBL/GenBank/DDBJ databases">
        <title>Physiological properties and genetic analysis related to exopolysaccharide production of fresh-water unicellular cyanobacterium Aphanothece sacrum, Suizenji Nori, that has been cultured as a food source in Japan.</title>
        <authorList>
            <person name="Kanesaki Y."/>
            <person name="Yoshikawa S."/>
            <person name="Ohki K."/>
        </authorList>
    </citation>
    <scope>NUCLEOTIDE SEQUENCE [LARGE SCALE GENOMIC DNA]</scope>
    <source>
        <strain evidence="2">FPU1</strain>
    </source>
</reference>